<dbReference type="AlphaFoldDB" id="A0A9P5S071"/>
<feature type="compositionally biased region" description="Basic and acidic residues" evidence="1">
    <location>
        <begin position="73"/>
        <end position="98"/>
    </location>
</feature>
<organism evidence="2 3">
    <name type="scientific">Linnemannia schmuckeri</name>
    <dbReference type="NCBI Taxonomy" id="64567"/>
    <lineage>
        <taxon>Eukaryota</taxon>
        <taxon>Fungi</taxon>
        <taxon>Fungi incertae sedis</taxon>
        <taxon>Mucoromycota</taxon>
        <taxon>Mortierellomycotina</taxon>
        <taxon>Mortierellomycetes</taxon>
        <taxon>Mortierellales</taxon>
        <taxon>Mortierellaceae</taxon>
        <taxon>Linnemannia</taxon>
    </lineage>
</organism>
<dbReference type="EMBL" id="JAAAUQ010000516">
    <property type="protein sequence ID" value="KAF9149544.1"/>
    <property type="molecule type" value="Genomic_DNA"/>
</dbReference>
<protein>
    <submittedName>
        <fullName evidence="2">Uncharacterized protein</fullName>
    </submittedName>
</protein>
<evidence type="ECO:0000313" key="3">
    <source>
        <dbReference type="Proteomes" id="UP000748756"/>
    </source>
</evidence>
<feature type="compositionally biased region" description="Low complexity" evidence="1">
    <location>
        <begin position="8"/>
        <end position="25"/>
    </location>
</feature>
<sequence>MEKRTTRSSSRLAAAAANKGSNNSNPEHNEKNDEGTNDNAPGVAEGVEGVDTAIAAGDQKRKSQYKANTMPKTTKEAVNKRVKEDAQLRKQRREELVSAKRFKRSKDQTEAGGDEEVELGKDQLDSVQALLKSEKKTDKVEALKIVSDYLTNHSGSRALQTLVSSEDFATILE</sequence>
<evidence type="ECO:0000256" key="1">
    <source>
        <dbReference type="SAM" id="MobiDB-lite"/>
    </source>
</evidence>
<gene>
    <name evidence="2" type="ORF">BG015_008667</name>
</gene>
<accession>A0A9P5S071</accession>
<dbReference type="OrthoDB" id="2432970at2759"/>
<evidence type="ECO:0000313" key="2">
    <source>
        <dbReference type="EMBL" id="KAF9149544.1"/>
    </source>
</evidence>
<reference evidence="2" key="1">
    <citation type="journal article" date="2020" name="Fungal Divers.">
        <title>Resolving the Mortierellaceae phylogeny through synthesis of multi-gene phylogenetics and phylogenomics.</title>
        <authorList>
            <person name="Vandepol N."/>
            <person name="Liber J."/>
            <person name="Desiro A."/>
            <person name="Na H."/>
            <person name="Kennedy M."/>
            <person name="Barry K."/>
            <person name="Grigoriev I.V."/>
            <person name="Miller A.N."/>
            <person name="O'Donnell K."/>
            <person name="Stajich J.E."/>
            <person name="Bonito G."/>
        </authorList>
    </citation>
    <scope>NUCLEOTIDE SEQUENCE</scope>
    <source>
        <strain evidence="2">NRRL 6426</strain>
    </source>
</reference>
<feature type="region of interest" description="Disordered" evidence="1">
    <location>
        <begin position="1"/>
        <end position="120"/>
    </location>
</feature>
<keyword evidence="3" id="KW-1185">Reference proteome</keyword>
<feature type="non-terminal residue" evidence="2">
    <location>
        <position position="173"/>
    </location>
</feature>
<name>A0A9P5S071_9FUNG</name>
<comment type="caution">
    <text evidence="2">The sequence shown here is derived from an EMBL/GenBank/DDBJ whole genome shotgun (WGS) entry which is preliminary data.</text>
</comment>
<dbReference type="Proteomes" id="UP000748756">
    <property type="component" value="Unassembled WGS sequence"/>
</dbReference>
<proteinExistence type="predicted"/>